<dbReference type="Proteomes" id="UP000635565">
    <property type="component" value="Unassembled WGS sequence"/>
</dbReference>
<evidence type="ECO:0000259" key="2">
    <source>
        <dbReference type="Pfam" id="PF13575"/>
    </source>
</evidence>
<organism evidence="3 4">
    <name type="scientific">Dictyobacter formicarum</name>
    <dbReference type="NCBI Taxonomy" id="2778368"/>
    <lineage>
        <taxon>Bacteria</taxon>
        <taxon>Bacillati</taxon>
        <taxon>Chloroflexota</taxon>
        <taxon>Ktedonobacteria</taxon>
        <taxon>Ktedonobacterales</taxon>
        <taxon>Dictyobacteraceae</taxon>
        <taxon>Dictyobacter</taxon>
    </lineage>
</organism>
<evidence type="ECO:0000313" key="3">
    <source>
        <dbReference type="EMBL" id="GHO82199.1"/>
    </source>
</evidence>
<dbReference type="PANTHER" id="PTHR12736:SF7">
    <property type="entry name" value="LANC-LIKE PROTEIN 3"/>
    <property type="match status" value="1"/>
</dbReference>
<evidence type="ECO:0000313" key="4">
    <source>
        <dbReference type="Proteomes" id="UP000635565"/>
    </source>
</evidence>
<dbReference type="InterPro" id="IPR017146">
    <property type="entry name" value="Lanti_2_LanM"/>
</dbReference>
<feature type="compositionally biased region" description="Polar residues" evidence="1">
    <location>
        <begin position="1160"/>
        <end position="1186"/>
    </location>
</feature>
<dbReference type="SUPFAM" id="SSF158745">
    <property type="entry name" value="LanC-like"/>
    <property type="match status" value="1"/>
</dbReference>
<dbReference type="PRINTS" id="PR01950">
    <property type="entry name" value="LANCSUPER"/>
</dbReference>
<dbReference type="EMBL" id="BNJJ01000001">
    <property type="protein sequence ID" value="GHO82199.1"/>
    <property type="molecule type" value="Genomic_DNA"/>
</dbReference>
<dbReference type="Pfam" id="PF13575">
    <property type="entry name" value="DUF4135"/>
    <property type="match status" value="1"/>
</dbReference>
<proteinExistence type="predicted"/>
<keyword evidence="4" id="KW-1185">Reference proteome</keyword>
<dbReference type="InterPro" id="IPR025410">
    <property type="entry name" value="Lant_dehyd"/>
</dbReference>
<dbReference type="PRINTS" id="PR01955">
    <property type="entry name" value="LANCFRANKIA"/>
</dbReference>
<sequence length="1186" mass="132257">MDEVNVGITQQNTLPQEQSSWYRASTLAERLAALKTQRTTVPFPQGEQARKRLQRWQEQFVFKEGLAFLERLELDGITEEDLLTLLEPSVVIPLLTSADWTTELLQAFAAPLTPQDEALLPEPGKEKRSMSSFLKPVEPLLRRARARLHSGIERLESRYTICPFHTPAVLSSLFVSLSVQFRNLLTRTLVLEMHIYGVQQRLQGETPEQRFASFVDLLCQGQISTLLEEYPVLARQLVTTVEHWVTYGLEFLDHLCADWADLRARFSPETDPSPLMNIHVGAGDAHREGRTVLLLQFRNGLQLVYKPKPLTTDVHFQELLTWLNACGYSPPLATMKIVDRGSYGWAEYAAPHDCSSEAEVQRFYQRQGAYLALLYALQALDFHAENVIAAGEHPFLIDLEALFHPNDIVPQHAEHPAASVLRHSVLRVGLLPYRIHASDTDEGIDISGLGGWGKQLSPLPVSVWEESGTDRMHLTRKQMELKAHQNLPRLNGQDIALLDYKEALLTGFTTMYRLLMKQKETFITDYLPRFLDDETRVILRPTYLYMLLLRGSLHPNNVRDGLDRDRYLDRLFFDCQKWPYPARIVAAERAALLGGDIPFFTTRANSRDLWTCRGERLPDFFQQSGALSVQTLVQQLSEEDLLRQCWFIEASLTSLFVEAHRARRQPQELPTTFIPATRDCLLAQASQIGRRLSQLAFWDEKEMGAGWLTVAHIHKHEWSVQLAGSDLYDGASGIILFLAYLGKVTGEEHSTMLAKAALKTLQETLDESKQNRGPGAFQGLSSLIYLFCHLGSLWDEPALLDACEELIALLPPLIAKDTTFDIISGAAGCILALLAVHRVTSSQPALAAAIQCGEHLCQHSCTMTVGRGWKAPHQETPLAGFSHGCAGIAYSLLALFALTGIERFKQIALDALAYERTLYVPEVRNWLDLREGDEEKKPADSERQTFMLAWCHGAPGIGLARLASLPYLDDAIIREEIITACQTTAGSGFGINHSLCHGDMGNLETLLVAARTLGVPELHGRVYRLAGALLDEQKTQDWVAGVPIAVETPGLMTGLAGIGYELLRLADPDTVPSVLLLEAPVKRLCPDIEEPCKNLGFTERRKDSCTEKQVMTEAGTSTTSAGLAPPALPAWPGCDQAHRALAHPNRDQRAVPVPARLDPLNSQSRSPSFWCTGSCPSNQQSRGEDR</sequence>
<dbReference type="SMART" id="SM01260">
    <property type="entry name" value="LANC_like"/>
    <property type="match status" value="1"/>
</dbReference>
<feature type="region of interest" description="Disordered" evidence="1">
    <location>
        <begin position="1144"/>
        <end position="1186"/>
    </location>
</feature>
<gene>
    <name evidence="3" type="ORF">KSZ_02050</name>
</gene>
<dbReference type="Gene3D" id="1.50.10.10">
    <property type="match status" value="1"/>
</dbReference>
<accession>A0ABQ3V8B7</accession>
<dbReference type="NCBIfam" id="TIGR03897">
    <property type="entry name" value="lanti_2_LanM"/>
    <property type="match status" value="1"/>
</dbReference>
<comment type="caution">
    <text evidence="3">The sequence shown here is derived from an EMBL/GenBank/DDBJ whole genome shotgun (WGS) entry which is preliminary data.</text>
</comment>
<dbReference type="PANTHER" id="PTHR12736">
    <property type="entry name" value="LANC-LIKE PROTEIN"/>
    <property type="match status" value="1"/>
</dbReference>
<protein>
    <submittedName>
        <fullName evidence="3">Lanthionine synthetase</fullName>
    </submittedName>
</protein>
<reference evidence="3 4" key="1">
    <citation type="journal article" date="2021" name="Int. J. Syst. Evol. Microbiol.">
        <title>Reticulibacter mediterranei gen. nov., sp. nov., within the new family Reticulibacteraceae fam. nov., and Ktedonospora formicarum gen. nov., sp. nov., Ktedonobacter robiniae sp. nov., Dictyobacter formicarum sp. nov. and Dictyobacter arantiisoli sp. nov., belonging to the class Ktedonobacteria.</title>
        <authorList>
            <person name="Yabe S."/>
            <person name="Zheng Y."/>
            <person name="Wang C.M."/>
            <person name="Sakai Y."/>
            <person name="Abe K."/>
            <person name="Yokota A."/>
            <person name="Donadio S."/>
            <person name="Cavaletti L."/>
            <person name="Monciardini P."/>
        </authorList>
    </citation>
    <scope>NUCLEOTIDE SEQUENCE [LARGE SCALE GENOMIC DNA]</scope>
    <source>
        <strain evidence="3 4">SOSP1-9</strain>
    </source>
</reference>
<evidence type="ECO:0000256" key="1">
    <source>
        <dbReference type="SAM" id="MobiDB-lite"/>
    </source>
</evidence>
<name>A0ABQ3V8B7_9CHLR</name>
<dbReference type="Pfam" id="PF05147">
    <property type="entry name" value="LANC_like"/>
    <property type="match status" value="1"/>
</dbReference>
<dbReference type="CDD" id="cd04792">
    <property type="entry name" value="LanM-like"/>
    <property type="match status" value="1"/>
</dbReference>
<dbReference type="InterPro" id="IPR007822">
    <property type="entry name" value="LANC-like"/>
</dbReference>
<feature type="domain" description="Lantibiotic biosynthesis protein dehydration" evidence="2">
    <location>
        <begin position="230"/>
        <end position="603"/>
    </location>
</feature>
<dbReference type="InterPro" id="IPR012341">
    <property type="entry name" value="6hp_glycosidase-like_sf"/>
</dbReference>